<dbReference type="GO" id="GO:0046872">
    <property type="term" value="F:metal ion binding"/>
    <property type="evidence" value="ECO:0007669"/>
    <property type="project" value="UniProtKB-KW"/>
</dbReference>
<gene>
    <name evidence="11" type="ORF">ATO10_06421</name>
</gene>
<name>A0A058ZMV2_9RHOB</name>
<keyword evidence="8" id="KW-0067">ATP-binding</keyword>
<comment type="similarity">
    <text evidence="2">Belongs to the TsaE family.</text>
</comment>
<evidence type="ECO:0000256" key="8">
    <source>
        <dbReference type="ARBA" id="ARBA00022840"/>
    </source>
</evidence>
<proteinExistence type="inferred from homology"/>
<keyword evidence="6" id="KW-0479">Metal-binding</keyword>
<evidence type="ECO:0000256" key="6">
    <source>
        <dbReference type="ARBA" id="ARBA00022723"/>
    </source>
</evidence>
<organism evidence="11 12">
    <name type="scientific">Actibacterium atlanticum</name>
    <dbReference type="NCBI Taxonomy" id="1461693"/>
    <lineage>
        <taxon>Bacteria</taxon>
        <taxon>Pseudomonadati</taxon>
        <taxon>Pseudomonadota</taxon>
        <taxon>Alphaproteobacteria</taxon>
        <taxon>Rhodobacterales</taxon>
        <taxon>Roseobacteraceae</taxon>
        <taxon>Actibacterium</taxon>
    </lineage>
</organism>
<dbReference type="Proteomes" id="UP000024836">
    <property type="component" value="Unassembled WGS sequence"/>
</dbReference>
<dbReference type="GO" id="GO:0005524">
    <property type="term" value="F:ATP binding"/>
    <property type="evidence" value="ECO:0007669"/>
    <property type="project" value="UniProtKB-KW"/>
</dbReference>
<evidence type="ECO:0000256" key="4">
    <source>
        <dbReference type="ARBA" id="ARBA00022490"/>
    </source>
</evidence>
<evidence type="ECO:0000256" key="2">
    <source>
        <dbReference type="ARBA" id="ARBA00007599"/>
    </source>
</evidence>
<dbReference type="GO" id="GO:0005737">
    <property type="term" value="C:cytoplasm"/>
    <property type="evidence" value="ECO:0007669"/>
    <property type="project" value="UniProtKB-SubCell"/>
</dbReference>
<dbReference type="InterPro" id="IPR027417">
    <property type="entry name" value="P-loop_NTPase"/>
</dbReference>
<dbReference type="SUPFAM" id="SSF52540">
    <property type="entry name" value="P-loop containing nucleoside triphosphate hydrolases"/>
    <property type="match status" value="1"/>
</dbReference>
<comment type="caution">
    <text evidence="11">The sequence shown here is derived from an EMBL/GenBank/DDBJ whole genome shotgun (WGS) entry which is preliminary data.</text>
</comment>
<evidence type="ECO:0000256" key="1">
    <source>
        <dbReference type="ARBA" id="ARBA00004496"/>
    </source>
</evidence>
<dbReference type="eggNOG" id="COG0802">
    <property type="taxonomic scope" value="Bacteria"/>
</dbReference>
<dbReference type="PATRIC" id="fig|1461693.3.peg.1301"/>
<comment type="subcellular location">
    <subcellularLocation>
        <location evidence="1">Cytoplasm</location>
    </subcellularLocation>
</comment>
<protein>
    <recommendedName>
        <fullName evidence="3">tRNA threonylcarbamoyladenosine biosynthesis protein TsaE</fullName>
    </recommendedName>
    <alternativeName>
        <fullName evidence="10">t(6)A37 threonylcarbamoyladenosine biosynthesis protein TsaE</fullName>
    </alternativeName>
</protein>
<sequence>MSAKYSISTRFSSPEQTADFARRLSDTLKAGDVLLLSGSIGAGKTHFARAMIQHLLAQHGAVEDVPSPTFTLIQSYEAGSLEIWHADLYRLTHPDEVLELGLDEAFETALCLVEWPDRLGDLAPADALHLTFTAEDDETRALTIKAPQKWQETLEGLIR</sequence>
<evidence type="ECO:0000313" key="12">
    <source>
        <dbReference type="Proteomes" id="UP000024836"/>
    </source>
</evidence>
<dbReference type="InterPro" id="IPR003442">
    <property type="entry name" value="T6A_TsaE"/>
</dbReference>
<dbReference type="RefSeq" id="WP_051597984.1">
    <property type="nucleotide sequence ID" value="NZ_AQQY01000003.1"/>
</dbReference>
<reference evidence="11 12" key="1">
    <citation type="submission" date="2013-04" db="EMBL/GenBank/DDBJ databases">
        <title>Shimia sp. 22II-S11-Z10 Genome Sequencing.</title>
        <authorList>
            <person name="Lai Q."/>
            <person name="Li G."/>
            <person name="Shao Z."/>
        </authorList>
    </citation>
    <scope>NUCLEOTIDE SEQUENCE [LARGE SCALE GENOMIC DNA]</scope>
    <source>
        <strain evidence="12">22II-S11-Z10</strain>
    </source>
</reference>
<dbReference type="PANTHER" id="PTHR33540">
    <property type="entry name" value="TRNA THREONYLCARBAMOYLADENOSINE BIOSYNTHESIS PROTEIN TSAE"/>
    <property type="match status" value="1"/>
</dbReference>
<dbReference type="EMBL" id="AQQY01000003">
    <property type="protein sequence ID" value="KCV82555.1"/>
    <property type="molecule type" value="Genomic_DNA"/>
</dbReference>
<dbReference type="GO" id="GO:0002949">
    <property type="term" value="P:tRNA threonylcarbamoyladenosine modification"/>
    <property type="evidence" value="ECO:0007669"/>
    <property type="project" value="InterPro"/>
</dbReference>
<evidence type="ECO:0000313" key="11">
    <source>
        <dbReference type="EMBL" id="KCV82555.1"/>
    </source>
</evidence>
<evidence type="ECO:0000256" key="10">
    <source>
        <dbReference type="ARBA" id="ARBA00032441"/>
    </source>
</evidence>
<evidence type="ECO:0000256" key="9">
    <source>
        <dbReference type="ARBA" id="ARBA00022842"/>
    </source>
</evidence>
<dbReference type="NCBIfam" id="TIGR00150">
    <property type="entry name" value="T6A_YjeE"/>
    <property type="match status" value="1"/>
</dbReference>
<keyword evidence="5" id="KW-0819">tRNA processing</keyword>
<keyword evidence="9" id="KW-0460">Magnesium</keyword>
<dbReference type="Gene3D" id="3.40.50.300">
    <property type="entry name" value="P-loop containing nucleotide triphosphate hydrolases"/>
    <property type="match status" value="1"/>
</dbReference>
<dbReference type="OrthoDB" id="9800307at2"/>
<keyword evidence="4" id="KW-0963">Cytoplasm</keyword>
<keyword evidence="7" id="KW-0547">Nucleotide-binding</keyword>
<evidence type="ECO:0000256" key="5">
    <source>
        <dbReference type="ARBA" id="ARBA00022694"/>
    </source>
</evidence>
<keyword evidence="12" id="KW-1185">Reference proteome</keyword>
<dbReference type="Pfam" id="PF02367">
    <property type="entry name" value="TsaE"/>
    <property type="match status" value="1"/>
</dbReference>
<dbReference type="STRING" id="1461693.ATO10_06421"/>
<accession>A0A058ZMV2</accession>
<evidence type="ECO:0000256" key="3">
    <source>
        <dbReference type="ARBA" id="ARBA00019010"/>
    </source>
</evidence>
<dbReference type="PANTHER" id="PTHR33540:SF2">
    <property type="entry name" value="TRNA THREONYLCARBAMOYLADENOSINE BIOSYNTHESIS PROTEIN TSAE"/>
    <property type="match status" value="1"/>
</dbReference>
<evidence type="ECO:0000256" key="7">
    <source>
        <dbReference type="ARBA" id="ARBA00022741"/>
    </source>
</evidence>
<dbReference type="AlphaFoldDB" id="A0A058ZMV2"/>